<evidence type="ECO:0000256" key="2">
    <source>
        <dbReference type="ARBA" id="ARBA00022516"/>
    </source>
</evidence>
<keyword evidence="10" id="KW-0594">Phospholipid biosynthesis</keyword>
<dbReference type="NCBIfam" id="TIGR00147">
    <property type="entry name" value="YegS/Rv2252/BmrU family lipid kinase"/>
    <property type="match status" value="1"/>
</dbReference>
<keyword evidence="3" id="KW-0808">Transferase</keyword>
<gene>
    <name evidence="13" type="ORF">Bcop_1490</name>
</gene>
<evidence type="ECO:0000256" key="9">
    <source>
        <dbReference type="ARBA" id="ARBA00023098"/>
    </source>
</evidence>
<dbReference type="GO" id="GO:0005524">
    <property type="term" value="F:ATP binding"/>
    <property type="evidence" value="ECO:0007669"/>
    <property type="project" value="UniProtKB-KW"/>
</dbReference>
<keyword evidence="11" id="KW-1208">Phospholipid metabolism</keyword>
<evidence type="ECO:0000256" key="3">
    <source>
        <dbReference type="ARBA" id="ARBA00022679"/>
    </source>
</evidence>
<evidence type="ECO:0000256" key="5">
    <source>
        <dbReference type="ARBA" id="ARBA00022741"/>
    </source>
</evidence>
<dbReference type="InterPro" id="IPR001206">
    <property type="entry name" value="Diacylglycerol_kinase_cat_dom"/>
</dbReference>
<dbReference type="GO" id="GO:0005886">
    <property type="term" value="C:plasma membrane"/>
    <property type="evidence" value="ECO:0007669"/>
    <property type="project" value="TreeGrafter"/>
</dbReference>
<keyword evidence="4" id="KW-0479">Metal-binding</keyword>
<dbReference type="InterPro" id="IPR050187">
    <property type="entry name" value="Lipid_Phosphate_FormReg"/>
</dbReference>
<proteinExistence type="predicted"/>
<dbReference type="OrthoDB" id="9786026at2"/>
<dbReference type="Pfam" id="PF00781">
    <property type="entry name" value="DAGK_cat"/>
    <property type="match status" value="1"/>
</dbReference>
<dbReference type="GO" id="GO:0008654">
    <property type="term" value="P:phospholipid biosynthetic process"/>
    <property type="evidence" value="ECO:0007669"/>
    <property type="project" value="UniProtKB-KW"/>
</dbReference>
<dbReference type="PANTHER" id="PTHR12358">
    <property type="entry name" value="SPHINGOSINE KINASE"/>
    <property type="match status" value="1"/>
</dbReference>
<feature type="domain" description="DAGKc" evidence="12">
    <location>
        <begin position="1"/>
        <end position="129"/>
    </location>
</feature>
<dbReference type="eggNOG" id="COG1597">
    <property type="taxonomic scope" value="Bacteria"/>
</dbReference>
<evidence type="ECO:0000313" key="13">
    <source>
        <dbReference type="EMBL" id="EGJ71684.1"/>
    </source>
</evidence>
<dbReference type="EMBL" id="CM001167">
    <property type="protein sequence ID" value="EGJ71684.1"/>
    <property type="molecule type" value="Genomic_DNA"/>
</dbReference>
<sequence length="297" mass="32456">MKKITFIINPISGTGKKDQIPKLIDQILDPQKAKYEIIYTEYAGHAKEISAKKATEGVDVVVAVGGDGTVNEVASSLVHTHTALGILPCGSGNGLARHLGVPLRQAEAIALLQNGDEHIIDYGKINKERLFFCSCGVGFDALVSWKFAQASTRGLLTYCQIAIKENFSYKAETYKLTADTGETLEDKAFVIAFGNAAQYGNDAFIAPHASIQDGVLDVTLIKPISLYDTPILSYQLFAGTIDKNKKTRTLKCREVTLEREKEGPMHYDGEPFMAPKDLTIEIIKGGLKVITHPKKKI</sequence>
<protein>
    <recommendedName>
        <fullName evidence="12">DAGKc domain-containing protein</fullName>
    </recommendedName>
</protein>
<dbReference type="PANTHER" id="PTHR12358:SF106">
    <property type="entry name" value="LIPID KINASE YEGS"/>
    <property type="match status" value="1"/>
</dbReference>
<keyword evidence="2" id="KW-0444">Lipid biosynthesis</keyword>
<keyword evidence="5" id="KW-0547">Nucleotide-binding</keyword>
<dbReference type="SUPFAM" id="SSF111331">
    <property type="entry name" value="NAD kinase/diacylglycerol kinase-like"/>
    <property type="match status" value="1"/>
</dbReference>
<keyword evidence="7" id="KW-0067">ATP-binding</keyword>
<dbReference type="STRING" id="679937.Bcop_1490"/>
<dbReference type="SMART" id="SM00046">
    <property type="entry name" value="DAGKc"/>
    <property type="match status" value="1"/>
</dbReference>
<keyword evidence="6" id="KW-0418">Kinase</keyword>
<dbReference type="Gene3D" id="3.40.50.10330">
    <property type="entry name" value="Probable inorganic polyphosphate/atp-NAD kinase, domain 1"/>
    <property type="match status" value="1"/>
</dbReference>
<dbReference type="InterPro" id="IPR045540">
    <property type="entry name" value="YegS/DAGK_C"/>
</dbReference>
<evidence type="ECO:0000256" key="1">
    <source>
        <dbReference type="ARBA" id="ARBA00001946"/>
    </source>
</evidence>
<dbReference type="AlphaFoldDB" id="F3ZPU7"/>
<evidence type="ECO:0000256" key="7">
    <source>
        <dbReference type="ARBA" id="ARBA00022840"/>
    </source>
</evidence>
<keyword evidence="9" id="KW-0443">Lipid metabolism</keyword>
<evidence type="ECO:0000256" key="8">
    <source>
        <dbReference type="ARBA" id="ARBA00022842"/>
    </source>
</evidence>
<organism evidence="13 14">
    <name type="scientific">Bacteroides coprosuis DSM 18011</name>
    <dbReference type="NCBI Taxonomy" id="679937"/>
    <lineage>
        <taxon>Bacteria</taxon>
        <taxon>Pseudomonadati</taxon>
        <taxon>Bacteroidota</taxon>
        <taxon>Bacteroidia</taxon>
        <taxon>Bacteroidales</taxon>
        <taxon>Bacteroidaceae</taxon>
        <taxon>Bacteroides</taxon>
    </lineage>
</organism>
<evidence type="ECO:0000256" key="6">
    <source>
        <dbReference type="ARBA" id="ARBA00022777"/>
    </source>
</evidence>
<keyword evidence="14" id="KW-1185">Reference proteome</keyword>
<dbReference type="InterPro" id="IPR005218">
    <property type="entry name" value="Diacylglycerol/lipid_kinase"/>
</dbReference>
<reference evidence="13 14" key="1">
    <citation type="journal article" date="2011" name="Stand. Genomic Sci.">
        <title>Non-contiguous finished genome sequence of Bacteroides coprosuis type strain (PC139).</title>
        <authorList>
            <person name="Land M."/>
            <person name="Held B."/>
            <person name="Gronow S."/>
            <person name="Abt B."/>
            <person name="Lucas S."/>
            <person name="Del Rio T.G."/>
            <person name="Nolan M."/>
            <person name="Tice H."/>
            <person name="Cheng J.F."/>
            <person name="Pitluck S."/>
            <person name="Liolios K."/>
            <person name="Pagani I."/>
            <person name="Ivanova N."/>
            <person name="Mavromatis K."/>
            <person name="Mikhailova N."/>
            <person name="Pati A."/>
            <person name="Tapia R."/>
            <person name="Han C."/>
            <person name="Goodwin L."/>
            <person name="Chen A."/>
            <person name="Palaniappan K."/>
            <person name="Hauser L."/>
            <person name="Brambilla E.M."/>
            <person name="Rohde M."/>
            <person name="Goker M."/>
            <person name="Detter J.C."/>
            <person name="Woyke T."/>
            <person name="Bristow J."/>
            <person name="Eisen J.A."/>
            <person name="Markowitz V."/>
            <person name="Hugenholtz P."/>
            <person name="Kyrpides N.C."/>
            <person name="Klenk H.P."/>
            <person name="Lapidus A."/>
        </authorList>
    </citation>
    <scope>NUCLEOTIDE SEQUENCE</scope>
    <source>
        <strain evidence="13 14">DSM 18011</strain>
    </source>
</reference>
<dbReference type="Proteomes" id="UP000018439">
    <property type="component" value="Chromosome"/>
</dbReference>
<dbReference type="HOGENOM" id="CLU_045532_1_2_10"/>
<dbReference type="GO" id="GO:0016301">
    <property type="term" value="F:kinase activity"/>
    <property type="evidence" value="ECO:0007669"/>
    <property type="project" value="UniProtKB-KW"/>
</dbReference>
<evidence type="ECO:0000256" key="10">
    <source>
        <dbReference type="ARBA" id="ARBA00023209"/>
    </source>
</evidence>
<name>F3ZPU7_9BACE</name>
<keyword evidence="8" id="KW-0460">Magnesium</keyword>
<dbReference type="Pfam" id="PF19279">
    <property type="entry name" value="YegS_C"/>
    <property type="match status" value="1"/>
</dbReference>
<dbReference type="InterPro" id="IPR017438">
    <property type="entry name" value="ATP-NAD_kinase_N"/>
</dbReference>
<evidence type="ECO:0000313" key="14">
    <source>
        <dbReference type="Proteomes" id="UP000018439"/>
    </source>
</evidence>
<evidence type="ECO:0000259" key="12">
    <source>
        <dbReference type="PROSITE" id="PS50146"/>
    </source>
</evidence>
<evidence type="ECO:0000256" key="4">
    <source>
        <dbReference type="ARBA" id="ARBA00022723"/>
    </source>
</evidence>
<dbReference type="Gene3D" id="2.60.200.40">
    <property type="match status" value="1"/>
</dbReference>
<dbReference type="InterPro" id="IPR016064">
    <property type="entry name" value="NAD/diacylglycerol_kinase_sf"/>
</dbReference>
<comment type="cofactor">
    <cofactor evidence="1">
        <name>Mg(2+)</name>
        <dbReference type="ChEBI" id="CHEBI:18420"/>
    </cofactor>
</comment>
<dbReference type="PROSITE" id="PS50146">
    <property type="entry name" value="DAGK"/>
    <property type="match status" value="1"/>
</dbReference>
<accession>F3ZPU7</accession>
<evidence type="ECO:0000256" key="11">
    <source>
        <dbReference type="ARBA" id="ARBA00023264"/>
    </source>
</evidence>
<dbReference type="GO" id="GO:0046872">
    <property type="term" value="F:metal ion binding"/>
    <property type="evidence" value="ECO:0007669"/>
    <property type="project" value="UniProtKB-KW"/>
</dbReference>